<evidence type="ECO:0000256" key="4">
    <source>
        <dbReference type="ARBA" id="ARBA00022776"/>
    </source>
</evidence>
<evidence type="ECO:0000256" key="7">
    <source>
        <dbReference type="SAM" id="Coils"/>
    </source>
</evidence>
<reference evidence="9" key="1">
    <citation type="submission" date="2013-11" db="EMBL/GenBank/DDBJ databases">
        <title>Genome sequence of the fusiform rust pathogen reveals effectors for host alternation and coevolution with pine.</title>
        <authorList>
            <consortium name="DOE Joint Genome Institute"/>
            <person name="Smith K."/>
            <person name="Pendleton A."/>
            <person name="Kubisiak T."/>
            <person name="Anderson C."/>
            <person name="Salamov A."/>
            <person name="Aerts A."/>
            <person name="Riley R."/>
            <person name="Clum A."/>
            <person name="Lindquist E."/>
            <person name="Ence D."/>
            <person name="Campbell M."/>
            <person name="Kronenberg Z."/>
            <person name="Feau N."/>
            <person name="Dhillon B."/>
            <person name="Hamelin R."/>
            <person name="Burleigh J."/>
            <person name="Smith J."/>
            <person name="Yandell M."/>
            <person name="Nelson C."/>
            <person name="Grigoriev I."/>
            <person name="Davis J."/>
        </authorList>
    </citation>
    <scope>NUCLEOTIDE SEQUENCE</scope>
    <source>
        <strain evidence="9">G11</strain>
    </source>
</reference>
<evidence type="ECO:0000256" key="2">
    <source>
        <dbReference type="ARBA" id="ARBA00016066"/>
    </source>
</evidence>
<keyword evidence="7" id="KW-0175">Coiled coil</keyword>
<keyword evidence="4" id="KW-0498">Mitosis</keyword>
<comment type="caution">
    <text evidence="9">The sequence shown here is derived from an EMBL/GenBank/DDBJ whole genome shotgun (WGS) entry which is preliminary data.</text>
</comment>
<dbReference type="Pfam" id="PF12862">
    <property type="entry name" value="ANAPC5"/>
    <property type="match status" value="1"/>
</dbReference>
<proteinExistence type="inferred from homology"/>
<evidence type="ECO:0000313" key="10">
    <source>
        <dbReference type="Proteomes" id="UP000886653"/>
    </source>
</evidence>
<keyword evidence="3" id="KW-0132">Cell division</keyword>
<keyword evidence="5" id="KW-0833">Ubl conjugation pathway</keyword>
<gene>
    <name evidence="9" type="ORF">CROQUDRAFT_82690</name>
</gene>
<keyword evidence="6" id="KW-0131">Cell cycle</keyword>
<accession>A0A9P6N9A2</accession>
<evidence type="ECO:0000256" key="1">
    <source>
        <dbReference type="ARBA" id="ARBA00007450"/>
    </source>
</evidence>
<feature type="coiled-coil region" evidence="7">
    <location>
        <begin position="514"/>
        <end position="546"/>
    </location>
</feature>
<dbReference type="GO" id="GO:0070979">
    <property type="term" value="P:protein K11-linked ubiquitination"/>
    <property type="evidence" value="ECO:0007669"/>
    <property type="project" value="TreeGrafter"/>
</dbReference>
<evidence type="ECO:0000256" key="6">
    <source>
        <dbReference type="ARBA" id="ARBA00023306"/>
    </source>
</evidence>
<dbReference type="OrthoDB" id="2504561at2759"/>
<feature type="domain" description="Anaphase-promoting complex subunit 5" evidence="8">
    <location>
        <begin position="217"/>
        <end position="284"/>
    </location>
</feature>
<dbReference type="GO" id="GO:0051301">
    <property type="term" value="P:cell division"/>
    <property type="evidence" value="ECO:0007669"/>
    <property type="project" value="UniProtKB-KW"/>
</dbReference>
<organism evidence="9 10">
    <name type="scientific">Cronartium quercuum f. sp. fusiforme G11</name>
    <dbReference type="NCBI Taxonomy" id="708437"/>
    <lineage>
        <taxon>Eukaryota</taxon>
        <taxon>Fungi</taxon>
        <taxon>Dikarya</taxon>
        <taxon>Basidiomycota</taxon>
        <taxon>Pucciniomycotina</taxon>
        <taxon>Pucciniomycetes</taxon>
        <taxon>Pucciniales</taxon>
        <taxon>Coleosporiaceae</taxon>
        <taxon>Cronartium</taxon>
    </lineage>
</organism>
<dbReference type="EMBL" id="MU167364">
    <property type="protein sequence ID" value="KAG0141974.1"/>
    <property type="molecule type" value="Genomic_DNA"/>
</dbReference>
<evidence type="ECO:0000256" key="3">
    <source>
        <dbReference type="ARBA" id="ARBA00022618"/>
    </source>
</evidence>
<dbReference type="GO" id="GO:0005680">
    <property type="term" value="C:anaphase-promoting complex"/>
    <property type="evidence" value="ECO:0007669"/>
    <property type="project" value="InterPro"/>
</dbReference>
<dbReference type="InterPro" id="IPR037679">
    <property type="entry name" value="Apc5"/>
</dbReference>
<name>A0A9P6N9A2_9BASI</name>
<protein>
    <recommendedName>
        <fullName evidence="2">Anaphase-promoting complex subunit 5</fullName>
    </recommendedName>
</protein>
<comment type="similarity">
    <text evidence="1">Belongs to the APC5 family.</text>
</comment>
<evidence type="ECO:0000259" key="8">
    <source>
        <dbReference type="Pfam" id="PF12862"/>
    </source>
</evidence>
<dbReference type="GO" id="GO:0045842">
    <property type="term" value="P:positive regulation of mitotic metaphase/anaphase transition"/>
    <property type="evidence" value="ECO:0007669"/>
    <property type="project" value="TreeGrafter"/>
</dbReference>
<dbReference type="PANTHER" id="PTHR12830">
    <property type="entry name" value="ANAPHASE-PROMOTING COMPLEX SUBUNIT 5"/>
    <property type="match status" value="1"/>
</dbReference>
<dbReference type="PANTHER" id="PTHR12830:SF9">
    <property type="entry name" value="ANAPHASE-PROMOTING COMPLEX SUBUNIT 5"/>
    <property type="match status" value="1"/>
</dbReference>
<dbReference type="Proteomes" id="UP000886653">
    <property type="component" value="Unassembled WGS sequence"/>
</dbReference>
<sequence length="738" mass="86040">MVIEIGSTTQTFQIKPIYLVCIALLIEFQSIKSSMKLITIEIQKNDPQKAFFELNHFNKTYPIIDSILFITTQILFGSIEEPKSINQVYSLLRSHLIDVDQLSLHQLINSLNHSLNFGFIGSVDGIYDFTKRFSNLISTPQIDDKTGIQFHLESPIGIFIRRCKLSILNLEFDEIIKLSKQLESFCTEEKEIKEEEEINLNPIQVAYLEFKNDYDPDFIRNSNALRRFYDTRANPNLISSMNNKSIHSQALLSLSNFHYQNQAYSAAYDALEESIRLARISNDRIISDKCTCLKRRLDLKMKPNTNNLKENDDPIIVTGPIQAHNNLNSLRNNQTLLRNQEIKFWDSNEELLSISKSINNWEALEKVYGKLFRAKRMSLPTSTNSLFDEDDQKKLSFDKISWFGLQSKLWYLQGQISLCKVYEELALKEEANEEFIDDKDRSKVLDKTLIICQQAMRTAKSGDHVKALIILLEEFILDRSNTPIKSFENLHFTFFKVLLLKAIHEGDQEMEFKIKSYCNINKSKEEEEEEEEENSVKKLIENLYQQSTELIESGYSSLALCPILRGITLSNKMSLWLEESIGIIKWSETLIWLDDKPNHSSKFKIENVFEKLDKVWNLEILKNFFKHFSDACFIKVRWEIYCNSLSNEKVFEVLDTLKLAEIGYRKIERFEKVEECFMYRKAIIQEGLFLGYSIKELGGVEGEGEEILKRRDIRRENEDLFEKVVNGLSALSAKRYTR</sequence>
<dbReference type="AlphaFoldDB" id="A0A9P6N9A2"/>
<keyword evidence="10" id="KW-1185">Reference proteome</keyword>
<dbReference type="GO" id="GO:0031145">
    <property type="term" value="P:anaphase-promoting complex-dependent catabolic process"/>
    <property type="evidence" value="ECO:0007669"/>
    <property type="project" value="TreeGrafter"/>
</dbReference>
<evidence type="ECO:0000256" key="5">
    <source>
        <dbReference type="ARBA" id="ARBA00022786"/>
    </source>
</evidence>
<evidence type="ECO:0000313" key="9">
    <source>
        <dbReference type="EMBL" id="KAG0141974.1"/>
    </source>
</evidence>
<dbReference type="InterPro" id="IPR026000">
    <property type="entry name" value="Apc5_dom"/>
</dbReference>